<dbReference type="AlphaFoldDB" id="X1LPV5"/>
<dbReference type="InterPro" id="IPR036844">
    <property type="entry name" value="Hint_dom_sf"/>
</dbReference>
<evidence type="ECO:0000313" key="1">
    <source>
        <dbReference type="EMBL" id="GAI07866.1"/>
    </source>
</evidence>
<dbReference type="SUPFAM" id="SSF51294">
    <property type="entry name" value="Hedgehog/intein (Hint) domain"/>
    <property type="match status" value="1"/>
</dbReference>
<feature type="non-terminal residue" evidence="1">
    <location>
        <position position="1"/>
    </location>
</feature>
<evidence type="ECO:0008006" key="2">
    <source>
        <dbReference type="Google" id="ProtNLM"/>
    </source>
</evidence>
<dbReference type="InterPro" id="IPR027434">
    <property type="entry name" value="Homing_endonucl"/>
</dbReference>
<feature type="non-terminal residue" evidence="1">
    <location>
        <position position="269"/>
    </location>
</feature>
<accession>X1LPV5</accession>
<dbReference type="Gene3D" id="3.10.28.10">
    <property type="entry name" value="Homing endonucleases"/>
    <property type="match status" value="1"/>
</dbReference>
<name>X1LPV5_9ZZZZ</name>
<reference evidence="1" key="1">
    <citation type="journal article" date="2014" name="Front. Microbiol.">
        <title>High frequency of phylogenetically diverse reductive dehalogenase-homologous genes in deep subseafloor sedimentary metagenomes.</title>
        <authorList>
            <person name="Kawai M."/>
            <person name="Futagami T."/>
            <person name="Toyoda A."/>
            <person name="Takaki Y."/>
            <person name="Nishi S."/>
            <person name="Hori S."/>
            <person name="Arai W."/>
            <person name="Tsubouchi T."/>
            <person name="Morono Y."/>
            <person name="Uchiyama I."/>
            <person name="Ito T."/>
            <person name="Fujiyama A."/>
            <person name="Inagaki F."/>
            <person name="Takami H."/>
        </authorList>
    </citation>
    <scope>NUCLEOTIDE SEQUENCE</scope>
    <source>
        <strain evidence="1">Expedition CK06-06</strain>
    </source>
</reference>
<proteinExistence type="predicted"/>
<protein>
    <recommendedName>
        <fullName evidence="2">DOD-type homing endonuclease domain-containing protein</fullName>
    </recommendedName>
</protein>
<organism evidence="1">
    <name type="scientific">marine sediment metagenome</name>
    <dbReference type="NCBI Taxonomy" id="412755"/>
    <lineage>
        <taxon>unclassified sequences</taxon>
        <taxon>metagenomes</taxon>
        <taxon>ecological metagenomes</taxon>
    </lineage>
</organism>
<gene>
    <name evidence="1" type="ORF">S06H3_10441</name>
</gene>
<dbReference type="EMBL" id="BARV01004834">
    <property type="protein sequence ID" value="GAI07866.1"/>
    <property type="molecule type" value="Genomic_DNA"/>
</dbReference>
<sequence length="269" mass="31464">FALVKPSAEEPEKVKKIEGIKEPSISKKGAKILADLQIVKNSYFISPGEVGCVGANTLVLTEYGYEFIRNLKSGDNVYTHRGRFRPIIRVIKKKQNWYKWVLSAYKGFPINFTNHKILTEKGFEDIKELNKERRLVLSKPNIKMSKPQILQLEIYPKYFKKIKWNEELAEWIGYFIGDGSVENCDKGHIALSCANEKEGKKYQKLSEKLFNADVHLYPRYEKGSISYWDVEFKDRGLAKWLSKNCYYHPPKIRGRDKFKIFPKETIYHP</sequence>
<comment type="caution">
    <text evidence="1">The sequence shown here is derived from an EMBL/GenBank/DDBJ whole genome shotgun (WGS) entry which is preliminary data.</text>
</comment>